<dbReference type="InterPro" id="IPR029063">
    <property type="entry name" value="SAM-dependent_MTases_sf"/>
</dbReference>
<sequence>MRVEKPHYDSCDYNSKPIGDVLEELWREGKLSSANTTTTNTTNTISEDKANESGVAVLEVASGSGQHAVYMTRRFPPNTIARWVCTDLPEMLPGITRWLQEDGKHQIALVKQPYALNFTDTEKQWREMCRLAVFPHIGYDLVFTANSFHIAPWEACCSLFRRLPLVVRPGGLFIVYGAFNYNGTFTSDSNRRFDAWLKQNHPYRGIRDKETVESMLAQQGFTLEKDYDMPDNNRCLCFRRQQKDVETTQ</sequence>
<dbReference type="GO" id="GO:0032259">
    <property type="term" value="P:methylation"/>
    <property type="evidence" value="ECO:0007669"/>
    <property type="project" value="UniProtKB-KW"/>
</dbReference>
<protein>
    <submittedName>
        <fullName evidence="2">Methylase</fullName>
    </submittedName>
</protein>
<name>A0A1X0NDY5_9TRYP</name>
<dbReference type="AlphaFoldDB" id="A0A1X0NDY5"/>
<dbReference type="GeneID" id="39991509"/>
<comment type="caution">
    <text evidence="2">The sequence shown here is derived from an EMBL/GenBank/DDBJ whole genome shotgun (WGS) entry which is preliminary data.</text>
</comment>
<organism evidence="2 3">
    <name type="scientific">Trypanosoma theileri</name>
    <dbReference type="NCBI Taxonomy" id="67003"/>
    <lineage>
        <taxon>Eukaryota</taxon>
        <taxon>Discoba</taxon>
        <taxon>Euglenozoa</taxon>
        <taxon>Kinetoplastea</taxon>
        <taxon>Metakinetoplastina</taxon>
        <taxon>Trypanosomatida</taxon>
        <taxon>Trypanosomatidae</taxon>
        <taxon>Trypanosoma</taxon>
    </lineage>
</organism>
<evidence type="ECO:0000313" key="3">
    <source>
        <dbReference type="Proteomes" id="UP000192257"/>
    </source>
</evidence>
<dbReference type="InterPro" id="IPR010342">
    <property type="entry name" value="DUF938"/>
</dbReference>
<dbReference type="PANTHER" id="PTHR20974">
    <property type="entry name" value="UPF0585 PROTEIN CG18661"/>
    <property type="match status" value="1"/>
</dbReference>
<dbReference type="PANTHER" id="PTHR20974:SF0">
    <property type="entry name" value="UPF0585 PROTEIN CG18661"/>
    <property type="match status" value="1"/>
</dbReference>
<keyword evidence="2" id="KW-0489">Methyltransferase</keyword>
<dbReference type="RefSeq" id="XP_028876971.1">
    <property type="nucleotide sequence ID" value="XM_029031729.1"/>
</dbReference>
<dbReference type="GO" id="GO:0008168">
    <property type="term" value="F:methyltransferase activity"/>
    <property type="evidence" value="ECO:0007669"/>
    <property type="project" value="UniProtKB-KW"/>
</dbReference>
<comment type="similarity">
    <text evidence="1">Belongs to the UPF0585 family.</text>
</comment>
<dbReference type="Pfam" id="PF06080">
    <property type="entry name" value="DUF938"/>
    <property type="match status" value="1"/>
</dbReference>
<keyword evidence="3" id="KW-1185">Reference proteome</keyword>
<dbReference type="EMBL" id="NBCO01000113">
    <property type="protein sequence ID" value="ORC81575.1"/>
    <property type="molecule type" value="Genomic_DNA"/>
</dbReference>
<dbReference type="Proteomes" id="UP000192257">
    <property type="component" value="Unassembled WGS sequence"/>
</dbReference>
<dbReference type="SUPFAM" id="SSF53335">
    <property type="entry name" value="S-adenosyl-L-methionine-dependent methyltransferases"/>
    <property type="match status" value="1"/>
</dbReference>
<reference evidence="2 3" key="1">
    <citation type="submission" date="2017-03" db="EMBL/GenBank/DDBJ databases">
        <title>An alternative strategy for trypanosome survival in the mammalian bloodstream revealed through genome and transcriptome analysis of the ubiquitous bovine parasite Trypanosoma (Megatrypanum) theileri.</title>
        <authorList>
            <person name="Kelly S."/>
            <person name="Ivens A."/>
            <person name="Mott A."/>
            <person name="O'Neill E."/>
            <person name="Emms D."/>
            <person name="Macleod O."/>
            <person name="Voorheis P."/>
            <person name="Matthews J."/>
            <person name="Matthews K."/>
            <person name="Carrington M."/>
        </authorList>
    </citation>
    <scope>NUCLEOTIDE SEQUENCE [LARGE SCALE GENOMIC DNA]</scope>
    <source>
        <strain evidence="2">Edinburgh</strain>
    </source>
</reference>
<dbReference type="VEuPathDB" id="TriTrypDB:TM35_001131010"/>
<dbReference type="Gene3D" id="3.40.50.150">
    <property type="entry name" value="Vaccinia Virus protein VP39"/>
    <property type="match status" value="1"/>
</dbReference>
<proteinExistence type="inferred from homology"/>
<keyword evidence="2" id="KW-0808">Transferase</keyword>
<accession>A0A1X0NDY5</accession>
<evidence type="ECO:0000313" key="2">
    <source>
        <dbReference type="EMBL" id="ORC81575.1"/>
    </source>
</evidence>
<gene>
    <name evidence="2" type="ORF">TM35_001131010</name>
</gene>
<evidence type="ECO:0000256" key="1">
    <source>
        <dbReference type="ARBA" id="ARBA00008308"/>
    </source>
</evidence>
<dbReference type="OrthoDB" id="10258744at2759"/>